<dbReference type="SUPFAM" id="SSF89550">
    <property type="entry name" value="PHP domain-like"/>
    <property type="match status" value="1"/>
</dbReference>
<evidence type="ECO:0000256" key="3">
    <source>
        <dbReference type="ARBA" id="ARBA00013085"/>
    </source>
</evidence>
<comment type="similarity">
    <text evidence="2 8">Belongs to the PHP hydrolase family. HisK subfamily.</text>
</comment>
<evidence type="ECO:0000256" key="7">
    <source>
        <dbReference type="ARBA" id="ARBA00049158"/>
    </source>
</evidence>
<proteinExistence type="inferred from homology"/>
<evidence type="ECO:0000256" key="2">
    <source>
        <dbReference type="ARBA" id="ARBA00009152"/>
    </source>
</evidence>
<dbReference type="GO" id="GO:0000105">
    <property type="term" value="P:L-histidine biosynthetic process"/>
    <property type="evidence" value="ECO:0007669"/>
    <property type="project" value="UniProtKB-UniRule"/>
</dbReference>
<comment type="pathway">
    <text evidence="1 8">Amino-acid biosynthesis; L-histidine biosynthesis; L-histidine from 5-phospho-alpha-D-ribose 1-diphosphate: step 8/9.</text>
</comment>
<reference evidence="10 11" key="1">
    <citation type="submission" date="2019-12" db="EMBL/GenBank/DDBJ databases">
        <title>Whole-genome analyses of novel actinobacteria.</title>
        <authorList>
            <person name="Sahin N."/>
            <person name="Saygin H."/>
        </authorList>
    </citation>
    <scope>NUCLEOTIDE SEQUENCE [LARGE SCALE GENOMIC DNA]</scope>
    <source>
        <strain evidence="10 11">KC615</strain>
    </source>
</reference>
<accession>A0A6I4VYF5</accession>
<dbReference type="PANTHER" id="PTHR21039">
    <property type="entry name" value="HISTIDINOL PHOSPHATASE-RELATED"/>
    <property type="match status" value="1"/>
</dbReference>
<gene>
    <name evidence="10" type="primary">hisJ</name>
    <name evidence="10" type="ORF">GSM42_14785</name>
</gene>
<dbReference type="EC" id="3.1.3.15" evidence="3 8"/>
<comment type="caution">
    <text evidence="10">The sequence shown here is derived from an EMBL/GenBank/DDBJ whole genome shotgun (WGS) entry which is preliminary data.</text>
</comment>
<evidence type="ECO:0000256" key="6">
    <source>
        <dbReference type="ARBA" id="ARBA00023102"/>
    </source>
</evidence>
<dbReference type="PANTHER" id="PTHR21039:SF0">
    <property type="entry name" value="HISTIDINOL-PHOSPHATASE"/>
    <property type="match status" value="1"/>
</dbReference>
<organism evidence="10 11">
    <name type="scientific">Shimazuella alba</name>
    <dbReference type="NCBI Taxonomy" id="2690964"/>
    <lineage>
        <taxon>Bacteria</taxon>
        <taxon>Bacillati</taxon>
        <taxon>Bacillota</taxon>
        <taxon>Bacilli</taxon>
        <taxon>Bacillales</taxon>
        <taxon>Thermoactinomycetaceae</taxon>
        <taxon>Shimazuella</taxon>
    </lineage>
</organism>
<dbReference type="AlphaFoldDB" id="A0A6I4VYF5"/>
<dbReference type="EMBL" id="WUUL01000010">
    <property type="protein sequence ID" value="MXQ54960.1"/>
    <property type="molecule type" value="Genomic_DNA"/>
</dbReference>
<comment type="catalytic activity">
    <reaction evidence="7 8">
        <text>L-histidinol phosphate + H2O = L-histidinol + phosphate</text>
        <dbReference type="Rhea" id="RHEA:14465"/>
        <dbReference type="ChEBI" id="CHEBI:15377"/>
        <dbReference type="ChEBI" id="CHEBI:43474"/>
        <dbReference type="ChEBI" id="CHEBI:57699"/>
        <dbReference type="ChEBI" id="CHEBI:57980"/>
        <dbReference type="EC" id="3.1.3.15"/>
    </reaction>
</comment>
<keyword evidence="6 8" id="KW-0368">Histidine biosynthesis</keyword>
<name>A0A6I4VYF5_9BACL</name>
<dbReference type="NCBIfam" id="NF005996">
    <property type="entry name" value="PRK08123.1"/>
    <property type="match status" value="1"/>
</dbReference>
<evidence type="ECO:0000313" key="11">
    <source>
        <dbReference type="Proteomes" id="UP000430692"/>
    </source>
</evidence>
<dbReference type="InterPro" id="IPR016195">
    <property type="entry name" value="Pol/histidinol_Pase-like"/>
</dbReference>
<dbReference type="RefSeq" id="WP_160802312.1">
    <property type="nucleotide sequence ID" value="NZ_WUUL01000010.1"/>
</dbReference>
<evidence type="ECO:0000313" key="10">
    <source>
        <dbReference type="EMBL" id="MXQ54960.1"/>
    </source>
</evidence>
<evidence type="ECO:0000256" key="5">
    <source>
        <dbReference type="ARBA" id="ARBA00022801"/>
    </source>
</evidence>
<evidence type="ECO:0000256" key="8">
    <source>
        <dbReference type="RuleBase" id="RU366003"/>
    </source>
</evidence>
<protein>
    <recommendedName>
        <fullName evidence="3 8">Histidinol-phosphatase</fullName>
        <shortName evidence="8">HolPase</shortName>
        <ecNumber evidence="3 8">3.1.3.15</ecNumber>
    </recommendedName>
</protein>
<dbReference type="NCBIfam" id="TIGR01856">
    <property type="entry name" value="hisJ_fam"/>
    <property type="match status" value="1"/>
</dbReference>
<feature type="domain" description="PHP" evidence="9">
    <location>
        <begin position="4"/>
        <end position="221"/>
    </location>
</feature>
<dbReference type="CDD" id="cd12110">
    <property type="entry name" value="PHP_HisPPase_Hisj_like"/>
    <property type="match status" value="1"/>
</dbReference>
<dbReference type="GO" id="GO:0005737">
    <property type="term" value="C:cytoplasm"/>
    <property type="evidence" value="ECO:0007669"/>
    <property type="project" value="TreeGrafter"/>
</dbReference>
<dbReference type="Pfam" id="PF02811">
    <property type="entry name" value="PHP"/>
    <property type="match status" value="1"/>
</dbReference>
<dbReference type="Proteomes" id="UP000430692">
    <property type="component" value="Unassembled WGS sequence"/>
</dbReference>
<keyword evidence="5 8" id="KW-0378">Hydrolase</keyword>
<evidence type="ECO:0000256" key="4">
    <source>
        <dbReference type="ARBA" id="ARBA00022605"/>
    </source>
</evidence>
<keyword evidence="11" id="KW-1185">Reference proteome</keyword>
<evidence type="ECO:0000259" key="9">
    <source>
        <dbReference type="Pfam" id="PF02811"/>
    </source>
</evidence>
<sequence length="276" mass="32185">MKVDGHTHTHYCPHGSGEETAKFIEKAIELGFDRYVLTEHAPLPRSFCEALPYEKELVQYFTMKETEFDDYIKEMHQLKRKYKDQIEIRVGFELDYLSEYIDWTRNLLREYQGYIEETVLSVHFLKGVDGWRCIDHTPEELEENVVLYHGNFQSVQKTYYETIKEAILQFQPSRIGHLSLCQKFQHYFDEGTLVADKAKNEVEQILILLKKKGIALDFNTAGIDNKYCLEPYPSNWIVKKAQKMGIPFIFGSDAHAVDEVGRSYSLFQSVILSSLG</sequence>
<dbReference type="InterPro" id="IPR010140">
    <property type="entry name" value="Histidinol_P_phosphatase_HisJ"/>
</dbReference>
<dbReference type="InterPro" id="IPR004013">
    <property type="entry name" value="PHP_dom"/>
</dbReference>
<dbReference type="GO" id="GO:0004401">
    <property type="term" value="F:histidinol-phosphatase activity"/>
    <property type="evidence" value="ECO:0007669"/>
    <property type="project" value="UniProtKB-UniRule"/>
</dbReference>
<evidence type="ECO:0000256" key="1">
    <source>
        <dbReference type="ARBA" id="ARBA00004970"/>
    </source>
</evidence>
<dbReference type="UniPathway" id="UPA00031">
    <property type="reaction ID" value="UER00013"/>
</dbReference>
<keyword evidence="4 8" id="KW-0028">Amino-acid biosynthesis</keyword>
<dbReference type="Pfam" id="PF13263">
    <property type="entry name" value="PHP_C"/>
    <property type="match status" value="1"/>
</dbReference>
<dbReference type="Gene3D" id="3.20.20.140">
    <property type="entry name" value="Metal-dependent hydrolases"/>
    <property type="match status" value="1"/>
</dbReference>